<dbReference type="EMBL" id="JBHSMQ010000002">
    <property type="protein sequence ID" value="MFC5454427.1"/>
    <property type="molecule type" value="Genomic_DNA"/>
</dbReference>
<protein>
    <submittedName>
        <fullName evidence="2">GNAT family N-acetyltransferase</fullName>
        <ecNumber evidence="2">2.3.1.-</ecNumber>
    </submittedName>
</protein>
<dbReference type="GO" id="GO:0016746">
    <property type="term" value="F:acyltransferase activity"/>
    <property type="evidence" value="ECO:0007669"/>
    <property type="project" value="UniProtKB-KW"/>
</dbReference>
<dbReference type="Gene3D" id="3.40.630.30">
    <property type="match status" value="1"/>
</dbReference>
<dbReference type="Pfam" id="PF13508">
    <property type="entry name" value="Acetyltransf_7"/>
    <property type="match status" value="1"/>
</dbReference>
<evidence type="ECO:0000313" key="2">
    <source>
        <dbReference type="EMBL" id="MFC5454427.1"/>
    </source>
</evidence>
<organism evidence="2 3">
    <name type="scientific">Prosthecobacter fluviatilis</name>
    <dbReference type="NCBI Taxonomy" id="445931"/>
    <lineage>
        <taxon>Bacteria</taxon>
        <taxon>Pseudomonadati</taxon>
        <taxon>Verrucomicrobiota</taxon>
        <taxon>Verrucomicrobiia</taxon>
        <taxon>Verrucomicrobiales</taxon>
        <taxon>Verrucomicrobiaceae</taxon>
        <taxon>Prosthecobacter</taxon>
    </lineage>
</organism>
<reference evidence="3" key="1">
    <citation type="journal article" date="2019" name="Int. J. Syst. Evol. Microbiol.">
        <title>The Global Catalogue of Microorganisms (GCM) 10K type strain sequencing project: providing services to taxonomists for standard genome sequencing and annotation.</title>
        <authorList>
            <consortium name="The Broad Institute Genomics Platform"/>
            <consortium name="The Broad Institute Genome Sequencing Center for Infectious Disease"/>
            <person name="Wu L."/>
            <person name="Ma J."/>
        </authorList>
    </citation>
    <scope>NUCLEOTIDE SEQUENCE [LARGE SCALE GENOMIC DNA]</scope>
    <source>
        <strain evidence="3">CGMCC 4.1469</strain>
    </source>
</reference>
<dbReference type="EC" id="2.3.1.-" evidence="2"/>
<gene>
    <name evidence="2" type="ORF">ACFQDI_06120</name>
</gene>
<accession>A0ABW0KP06</accession>
<sequence length="173" mass="19298">MSAPHTAWHLTTAPDTSSPGCDLVRQWLREHNWAVNPSFMVQLQQPEHAVRPLIILAHSGDSVIGGLFAETQLSWLRISIMSVHPAHRSKGISAALLAEAERLALERGCKHAYVDTMDYQAPQFYLAHGFEQAGHIPDWDSHGHSKMYFTKQLPLPPSARKDCDTSHAHTAIH</sequence>
<dbReference type="InterPro" id="IPR016181">
    <property type="entry name" value="Acyl_CoA_acyltransferase"/>
</dbReference>
<name>A0ABW0KP06_9BACT</name>
<keyword evidence="2" id="KW-0012">Acyltransferase</keyword>
<keyword evidence="3" id="KW-1185">Reference proteome</keyword>
<evidence type="ECO:0000259" key="1">
    <source>
        <dbReference type="PROSITE" id="PS51186"/>
    </source>
</evidence>
<proteinExistence type="predicted"/>
<feature type="domain" description="N-acetyltransferase" evidence="1">
    <location>
        <begin position="10"/>
        <end position="154"/>
    </location>
</feature>
<dbReference type="Proteomes" id="UP001596052">
    <property type="component" value="Unassembled WGS sequence"/>
</dbReference>
<dbReference type="RefSeq" id="WP_377164498.1">
    <property type="nucleotide sequence ID" value="NZ_JBHSMQ010000002.1"/>
</dbReference>
<dbReference type="CDD" id="cd04301">
    <property type="entry name" value="NAT_SF"/>
    <property type="match status" value="1"/>
</dbReference>
<dbReference type="PROSITE" id="PS51186">
    <property type="entry name" value="GNAT"/>
    <property type="match status" value="1"/>
</dbReference>
<dbReference type="SUPFAM" id="SSF55729">
    <property type="entry name" value="Acyl-CoA N-acyltransferases (Nat)"/>
    <property type="match status" value="1"/>
</dbReference>
<dbReference type="InterPro" id="IPR000182">
    <property type="entry name" value="GNAT_dom"/>
</dbReference>
<comment type="caution">
    <text evidence="2">The sequence shown here is derived from an EMBL/GenBank/DDBJ whole genome shotgun (WGS) entry which is preliminary data.</text>
</comment>
<keyword evidence="2" id="KW-0808">Transferase</keyword>
<evidence type="ECO:0000313" key="3">
    <source>
        <dbReference type="Proteomes" id="UP001596052"/>
    </source>
</evidence>